<gene>
    <name evidence="1" type="ORF">DILT_LOCUS11275</name>
</gene>
<dbReference type="Proteomes" id="UP000281553">
    <property type="component" value="Unassembled WGS sequence"/>
</dbReference>
<organism evidence="1 2">
    <name type="scientific">Dibothriocephalus latus</name>
    <name type="common">Fish tapeworm</name>
    <name type="synonym">Diphyllobothrium latum</name>
    <dbReference type="NCBI Taxonomy" id="60516"/>
    <lineage>
        <taxon>Eukaryota</taxon>
        <taxon>Metazoa</taxon>
        <taxon>Spiralia</taxon>
        <taxon>Lophotrochozoa</taxon>
        <taxon>Platyhelminthes</taxon>
        <taxon>Cestoda</taxon>
        <taxon>Eucestoda</taxon>
        <taxon>Diphyllobothriidea</taxon>
        <taxon>Diphyllobothriidae</taxon>
        <taxon>Dibothriocephalus</taxon>
    </lineage>
</organism>
<sequence length="112" mass="12773">MYKAKREEHLAHLMKIAQLDDERTMIDLVTRLIIQILKLLKQYRSALLNATLKRPDMAPNDTGAAEGRFAHNYFHFTSLCPSSYSSKVGTVLRPTQRVVVQTIQSTLLLDCL</sequence>
<proteinExistence type="predicted"/>
<protein>
    <submittedName>
        <fullName evidence="1">Uncharacterized protein</fullName>
    </submittedName>
</protein>
<reference evidence="1 2" key="1">
    <citation type="submission" date="2018-11" db="EMBL/GenBank/DDBJ databases">
        <authorList>
            <consortium name="Pathogen Informatics"/>
        </authorList>
    </citation>
    <scope>NUCLEOTIDE SEQUENCE [LARGE SCALE GENOMIC DNA]</scope>
</reference>
<accession>A0A3P7LF01</accession>
<evidence type="ECO:0000313" key="2">
    <source>
        <dbReference type="Proteomes" id="UP000281553"/>
    </source>
</evidence>
<dbReference type="EMBL" id="UYRU01062547">
    <property type="protein sequence ID" value="VDN15444.1"/>
    <property type="molecule type" value="Genomic_DNA"/>
</dbReference>
<evidence type="ECO:0000313" key="1">
    <source>
        <dbReference type="EMBL" id="VDN15444.1"/>
    </source>
</evidence>
<name>A0A3P7LF01_DIBLA</name>
<dbReference type="AlphaFoldDB" id="A0A3P7LF01"/>
<keyword evidence="2" id="KW-1185">Reference proteome</keyword>